<organism evidence="2 3">
    <name type="scientific">Amoebophilus asiaticus (strain 5a2)</name>
    <dbReference type="NCBI Taxonomy" id="452471"/>
    <lineage>
        <taxon>Bacteria</taxon>
        <taxon>Pseudomonadati</taxon>
        <taxon>Bacteroidota</taxon>
        <taxon>Cytophagia</taxon>
        <taxon>Cytophagales</taxon>
        <taxon>Amoebophilaceae</taxon>
        <taxon>Candidatus Amoebophilus</taxon>
    </lineage>
</organism>
<name>B3ESM7_AMOA5</name>
<sequence length="1153" mass="129370">MNILKISKDKSFSLLQFLLVIISFHLIACGSSTKRTNENGNDSLDMKLNTNKLVGTQKNIELTIELSNANKNIVLQNFRLKVTLLEEIGGKDSQISYIDKKGISHAGISLHESLPYFTTSKELTASEHTLKIEFGLLPTKPVKKLSAKFELFDDQAKLIKDCTVVWEAEKIDLELIQTSAQSLKGNEPIQLVIKNQGSLKINDHELKLKVVRKVGSVAVIEESIIQNNEIYVAVGEIGTNNQIKRVLKVSPGTDNRAHFIFQLWYQGNPVGNSVEVIWEKGAWLTIKDVSYDTHTGQIAYKISNQGTEIAKGVKLFYYTNTLQQKLGGKQVLTPIWQEISIESLESGQQTAGQILNKLGFDNGKNTKLIVKLSYRNTDKIISFGQQEIYFEPSSIIDGKISGKIAEASQDKAPDAADYTTSTANGQVPMQANDSLKYNNSAPTLSNSTPLPFPTSTSITGDNTQRDTFSLAGEKISAANEQELAQLNDSLKDNNSPPTLDSTPLTTDKLNRDTSTLAGKNTSTVAAPVYTQLDGKSELIESVIEELSSRMALQFTTKDALKENDVNKTPAISSSKIETAIDEKIINRAKEKIGLLETDIVESQEDSFTVDYSYFIIPISQAISLKLQGKEPIEIELNFKGKIDTVDHSFEDKEIGIVEITNSGNLPINTKNIHIRLFNTKGIHFKLGNRAANSRISTTLNKFLTNSELQPGESIIIQLQLHSNGAQVETFMANLTLELFDEQQNILIKENLVWLNRHHKLYKSVKKFARIIEKYKKEFDEIVKKAETNFKAACEQHHSNTKNKKHLEEWKSTLKSVMLQLEAFCQLKKQYEIGINLALQELNTQIGSYNTKGRLFTIRSFIDTAKVNADNFILESKQFYLFNLENTKNWIIYINKLIEHRVQTELMKVNVDDRIETIKNAAHSVVAPRNPSTPITAQSPLILRIELVEWLNHLIKLASDVEEQNINTAAENFDNTFIDAVRRYVKVASDAENAANLCIEKAKDSIAESFFKYILKAEKQIKSEADNTKVAKLYQLIAEAYQFLAEFDYALLNLAALIQDVKAAHNAAIQASDAAKKISKNKAENSEANQAARAAYSATIAIYKYLKSAFDIYEMKKKETPADYYDISLKYIKDTIQTLSEIRDEYLNSKDLDE</sequence>
<dbReference type="RefSeq" id="WP_012472997.1">
    <property type="nucleotide sequence ID" value="NC_010830.1"/>
</dbReference>
<dbReference type="Proteomes" id="UP000001227">
    <property type="component" value="Chromosome"/>
</dbReference>
<feature type="region of interest" description="Disordered" evidence="1">
    <location>
        <begin position="415"/>
        <end position="463"/>
    </location>
</feature>
<dbReference type="HOGENOM" id="CLU_276178_0_0_10"/>
<dbReference type="eggNOG" id="COG1196">
    <property type="taxonomic scope" value="Bacteria"/>
</dbReference>
<evidence type="ECO:0000256" key="1">
    <source>
        <dbReference type="SAM" id="MobiDB-lite"/>
    </source>
</evidence>
<dbReference type="EMBL" id="CP001102">
    <property type="protein sequence ID" value="ACE06229.1"/>
    <property type="molecule type" value="Genomic_DNA"/>
</dbReference>
<reference evidence="2 3" key="1">
    <citation type="journal article" date="2010" name="J. Bacteriol.">
        <title>The genome of the amoeba symbiont 'Candidatus Amoebophilus asiaticus' reveals common mechanisms for host cell interaction among amoeba-associated bacteria.</title>
        <authorList>
            <person name="Schmitz-Esser S."/>
            <person name="Tischler P."/>
            <person name="Arnold R."/>
            <person name="Montanaro J."/>
            <person name="Wagner M."/>
            <person name="Rattei T."/>
            <person name="Horn M."/>
        </authorList>
    </citation>
    <scope>NUCLEOTIDE SEQUENCE [LARGE SCALE GENOMIC DNA]</scope>
    <source>
        <strain evidence="2 3">5a2</strain>
    </source>
</reference>
<proteinExistence type="predicted"/>
<protein>
    <submittedName>
        <fullName evidence="2">Uncharacterized protein</fullName>
    </submittedName>
</protein>
<evidence type="ECO:0000313" key="3">
    <source>
        <dbReference type="Proteomes" id="UP000001227"/>
    </source>
</evidence>
<feature type="region of interest" description="Disordered" evidence="1">
    <location>
        <begin position="488"/>
        <end position="517"/>
    </location>
</feature>
<feature type="compositionally biased region" description="Low complexity" evidence="1">
    <location>
        <begin position="495"/>
        <end position="507"/>
    </location>
</feature>
<dbReference type="KEGG" id="aas:Aasi_0860"/>
<keyword evidence="3" id="KW-1185">Reference proteome</keyword>
<feature type="compositionally biased region" description="Polar residues" evidence="1">
    <location>
        <begin position="418"/>
        <end position="463"/>
    </location>
</feature>
<evidence type="ECO:0000313" key="2">
    <source>
        <dbReference type="EMBL" id="ACE06229.1"/>
    </source>
</evidence>
<gene>
    <name evidence="2" type="ordered locus">Aasi_0860</name>
</gene>
<accession>B3ESM7</accession>
<dbReference type="AlphaFoldDB" id="B3ESM7"/>